<proteinExistence type="predicted"/>
<gene>
    <name evidence="2" type="ORF">BES34_012470</name>
</gene>
<keyword evidence="3" id="KW-1185">Reference proteome</keyword>
<dbReference type="Proteomes" id="UP000094669">
    <property type="component" value="Unassembled WGS sequence"/>
</dbReference>
<evidence type="ECO:0000313" key="2">
    <source>
        <dbReference type="EMBL" id="PNV74777.1"/>
    </source>
</evidence>
<protein>
    <submittedName>
        <fullName evidence="2">Uncharacterized protein</fullName>
    </submittedName>
</protein>
<sequence length="74" mass="8492">MKKVISIRSSPYRSRVRGFTSYNKNENRRRIHDVKRSGLNEKKSIKFEPGELNDKDRSTKSLGTNPIGAISVEI</sequence>
<feature type="compositionally biased region" description="Basic and acidic residues" evidence="1">
    <location>
        <begin position="34"/>
        <end position="59"/>
    </location>
</feature>
<evidence type="ECO:0000256" key="1">
    <source>
        <dbReference type="SAM" id="MobiDB-lite"/>
    </source>
</evidence>
<dbReference type="EMBL" id="MCRM02000011">
    <property type="protein sequence ID" value="PNV74777.1"/>
    <property type="molecule type" value="Genomic_DNA"/>
</dbReference>
<evidence type="ECO:0000313" key="3">
    <source>
        <dbReference type="Proteomes" id="UP000094669"/>
    </source>
</evidence>
<reference evidence="2" key="1">
    <citation type="submission" date="2018-01" db="EMBL/GenBank/DDBJ databases">
        <title>Genomic characterization of Leptospira inadai serogroup Lyme isolated from captured rat in Brazil and comparative analysis with human reference strain.</title>
        <authorList>
            <person name="Moreno L.Z."/>
            <person name="Loureiro A.P."/>
            <person name="Miraglia F."/>
            <person name="Kremer F.S."/>
            <person name="Eslabao M.R."/>
            <person name="Dellagostin O.A."/>
            <person name="Lilenbaum W."/>
            <person name="Moreno A.M."/>
        </authorList>
    </citation>
    <scope>NUCLEOTIDE SEQUENCE [LARGE SCALE GENOMIC DNA]</scope>
    <source>
        <strain evidence="2">M34/99</strain>
    </source>
</reference>
<comment type="caution">
    <text evidence="2">The sequence shown here is derived from an EMBL/GenBank/DDBJ whole genome shotgun (WGS) entry which is preliminary data.</text>
</comment>
<accession>A0ABX4YIB7</accession>
<feature type="region of interest" description="Disordered" evidence="1">
    <location>
        <begin position="18"/>
        <end position="74"/>
    </location>
</feature>
<name>A0ABX4YIB7_9LEPT</name>
<organism evidence="2 3">
    <name type="scientific">Leptospira inadai serovar Lyme</name>
    <dbReference type="NCBI Taxonomy" id="293084"/>
    <lineage>
        <taxon>Bacteria</taxon>
        <taxon>Pseudomonadati</taxon>
        <taxon>Spirochaetota</taxon>
        <taxon>Spirochaetia</taxon>
        <taxon>Leptospirales</taxon>
        <taxon>Leptospiraceae</taxon>
        <taxon>Leptospira</taxon>
    </lineage>
</organism>